<evidence type="ECO:0000313" key="3">
    <source>
        <dbReference type="Proteomes" id="UP001595987"/>
    </source>
</evidence>
<feature type="compositionally biased region" description="Basic and acidic residues" evidence="1">
    <location>
        <begin position="634"/>
        <end position="643"/>
    </location>
</feature>
<accession>A0ABV9JCM3</accession>
<dbReference type="EMBL" id="JBHSGD010000005">
    <property type="protein sequence ID" value="MFC4652440.1"/>
    <property type="molecule type" value="Genomic_DNA"/>
</dbReference>
<name>A0ABV9JCM3_9LACT</name>
<dbReference type="RefSeq" id="WP_213534839.1">
    <property type="nucleotide sequence ID" value="NZ_BOVQ01000004.1"/>
</dbReference>
<organism evidence="2 3">
    <name type="scientific">Lactococcus nasutitermitis</name>
    <dbReference type="NCBI Taxonomy" id="1652957"/>
    <lineage>
        <taxon>Bacteria</taxon>
        <taxon>Bacillati</taxon>
        <taxon>Bacillota</taxon>
        <taxon>Bacilli</taxon>
        <taxon>Lactobacillales</taxon>
        <taxon>Streptococcaceae</taxon>
        <taxon>Lactococcus</taxon>
    </lineage>
</organism>
<protein>
    <submittedName>
        <fullName evidence="2">Toprim domain-containing protein</fullName>
    </submittedName>
</protein>
<comment type="caution">
    <text evidence="2">The sequence shown here is derived from an EMBL/GenBank/DDBJ whole genome shotgun (WGS) entry which is preliminary data.</text>
</comment>
<feature type="region of interest" description="Disordered" evidence="1">
    <location>
        <begin position="602"/>
        <end position="666"/>
    </location>
</feature>
<reference evidence="3" key="1">
    <citation type="journal article" date="2019" name="Int. J. Syst. Evol. Microbiol.">
        <title>The Global Catalogue of Microorganisms (GCM) 10K type strain sequencing project: providing services to taxonomists for standard genome sequencing and annotation.</title>
        <authorList>
            <consortium name="The Broad Institute Genomics Platform"/>
            <consortium name="The Broad Institute Genome Sequencing Center for Infectious Disease"/>
            <person name="Wu L."/>
            <person name="Ma J."/>
        </authorList>
    </citation>
    <scope>NUCLEOTIDE SEQUENCE [LARGE SCALE GENOMIC DNA]</scope>
    <source>
        <strain evidence="3">CCUG 63287</strain>
    </source>
</reference>
<keyword evidence="3" id="KW-1185">Reference proteome</keyword>
<dbReference type="Gene3D" id="3.40.1360.10">
    <property type="match status" value="1"/>
</dbReference>
<dbReference type="Pfam" id="PF13155">
    <property type="entry name" value="Toprim_2"/>
    <property type="match status" value="1"/>
</dbReference>
<evidence type="ECO:0000256" key="1">
    <source>
        <dbReference type="SAM" id="MobiDB-lite"/>
    </source>
</evidence>
<gene>
    <name evidence="2" type="ORF">ACFO26_05915</name>
</gene>
<proteinExistence type="predicted"/>
<sequence>MVNYNRHDGIREEIKQPQGLTSHEERERLLEEAKTADIFDVAQQLGLKPMKSGMFEWNGHTSFWLDRKNNRFQWYGQNLWGGPIELVSLIRNNAQTKEERQKYFRESLAYLTNTEFKPFDTSKVPQAVPFNYYLTDAPSKELAENYLKNERQLSSKTIRFFEQQGVLAQSEWRNTLEDDSTFTEPVVVFKHFERTGKMLGGSVQGIGYYPEIHTDHKSGHLKRVIKNSGAYSGLAVRIGRPERIVVCEAPIDLMSYYELHQDSLTDVLLISNDGYKPNVISKYMSEILGKPELSIKEQEEFLNTFDKLTETLEGVPQNLITFAYDNDEGGRKFVNNFIQQYPNAVHYAVTDLPPLAENQEKNDWNEMLQQTKKGLLQMETTESFFQIYDENLNNLFNQGIPYPDEPTEIENARDYNDTFTTDASQEEKVSEEPMVNAQVSTSDSNEVEQPRTYLINGKRESFVAKTPVVPLVETLPQQIEEIQEKEQVFLTKDELDKVLSEHFSKIEGLISQFKENAPTLPVQSPEDAQQEVRGLIVQIRELFAQMLHVVQVKVEEKKGQVSSSLNDARISVKNTLHAPLLKVANELKEVGEQMEQRFALEEHSKVNINPNPRVKLGESSRAPEVPVSDQVESETPKVRETSEKAMTSQETKPSSKPSVMKPKGQANFYNRLEQSKAEQKAKIEAAAATTETSIVKGKAI</sequence>
<feature type="region of interest" description="Disordered" evidence="1">
    <location>
        <begin position="422"/>
        <end position="448"/>
    </location>
</feature>
<feature type="compositionally biased region" description="Low complexity" evidence="1">
    <location>
        <begin position="652"/>
        <end position="663"/>
    </location>
</feature>
<evidence type="ECO:0000313" key="2">
    <source>
        <dbReference type="EMBL" id="MFC4652440.1"/>
    </source>
</evidence>
<dbReference type="Proteomes" id="UP001595987">
    <property type="component" value="Unassembled WGS sequence"/>
</dbReference>